<evidence type="ECO:0000256" key="2">
    <source>
        <dbReference type="ARBA" id="ARBA00022448"/>
    </source>
</evidence>
<protein>
    <submittedName>
        <fullName evidence="9">MFS transporter</fullName>
    </submittedName>
</protein>
<feature type="transmembrane region" description="Helical" evidence="7">
    <location>
        <begin position="452"/>
        <end position="471"/>
    </location>
</feature>
<evidence type="ECO:0000256" key="5">
    <source>
        <dbReference type="ARBA" id="ARBA00023136"/>
    </source>
</evidence>
<feature type="transmembrane region" description="Helical" evidence="7">
    <location>
        <begin position="317"/>
        <end position="337"/>
    </location>
</feature>
<dbReference type="InterPro" id="IPR011701">
    <property type="entry name" value="MFS"/>
</dbReference>
<feature type="transmembrane region" description="Helical" evidence="7">
    <location>
        <begin position="422"/>
        <end position="440"/>
    </location>
</feature>
<dbReference type="EMBL" id="JBHTJA010000030">
    <property type="protein sequence ID" value="MFD0902067.1"/>
    <property type="molecule type" value="Genomic_DNA"/>
</dbReference>
<feature type="transmembrane region" description="Helical" evidence="7">
    <location>
        <begin position="357"/>
        <end position="376"/>
    </location>
</feature>
<keyword evidence="3 7" id="KW-0812">Transmembrane</keyword>
<evidence type="ECO:0000256" key="6">
    <source>
        <dbReference type="SAM" id="MobiDB-lite"/>
    </source>
</evidence>
<feature type="transmembrane region" description="Helical" evidence="7">
    <location>
        <begin position="181"/>
        <end position="201"/>
    </location>
</feature>
<dbReference type="PROSITE" id="PS50850">
    <property type="entry name" value="MFS"/>
    <property type="match status" value="1"/>
</dbReference>
<reference evidence="10" key="1">
    <citation type="journal article" date="2019" name="Int. J. Syst. Evol. Microbiol.">
        <title>The Global Catalogue of Microorganisms (GCM) 10K type strain sequencing project: providing services to taxonomists for standard genome sequencing and annotation.</title>
        <authorList>
            <consortium name="The Broad Institute Genomics Platform"/>
            <consortium name="The Broad Institute Genome Sequencing Center for Infectious Disease"/>
            <person name="Wu L."/>
            <person name="Ma J."/>
        </authorList>
    </citation>
    <scope>NUCLEOTIDE SEQUENCE [LARGE SCALE GENOMIC DNA]</scope>
    <source>
        <strain evidence="10">JCM 31202</strain>
    </source>
</reference>
<evidence type="ECO:0000256" key="7">
    <source>
        <dbReference type="SAM" id="Phobius"/>
    </source>
</evidence>
<proteinExistence type="predicted"/>
<sequence length="475" mass="48082">MTATAGAKAPDPRGADGAPPVQSVTAVVGVLVMFEVVSGFLQAGIAPMLPGIADHLGISDSAVTWVVAVQLLAAAVCVPAFGRLGDLYGHRRMLRIAIVSTAIGSVLVALAPNFGILLLGRFLQGPLAALLPLEISLVRDRLPVDLARRAIARLVGALTLGGLLGGVGMGVADAAFGDVRLALAVPAVLAVLCVPVAWTFVPESVTRAAGRVDWPGITMLGLAVVGVLAGVSLGGEQGWLTGPALGCLAAGLVLLAAWAVMELRVAQPLVDLRAMAGRHVAPYYFASFAFGVVYFGVQSPNSTFMATDPDEAGYGFGMSALAISMVMLPAMICSIVASTQTARLAAKVGYRNALIGAYGLVAAGFAGMAVAHGAVWQFVIELMFMGLGLGVALSAMPTVIAEASDPSRTGVSTALYNNVKTVGGAVAGGVFGTVLAAAAGSDHPSEGGYMTVWLVSGLFALVAASLALVAGRHRT</sequence>
<feature type="transmembrane region" description="Helical" evidence="7">
    <location>
        <begin position="382"/>
        <end position="401"/>
    </location>
</feature>
<evidence type="ECO:0000256" key="4">
    <source>
        <dbReference type="ARBA" id="ARBA00022989"/>
    </source>
</evidence>
<organism evidence="9 10">
    <name type="scientific">Actinomadura sediminis</name>
    <dbReference type="NCBI Taxonomy" id="1038904"/>
    <lineage>
        <taxon>Bacteria</taxon>
        <taxon>Bacillati</taxon>
        <taxon>Actinomycetota</taxon>
        <taxon>Actinomycetes</taxon>
        <taxon>Streptosporangiales</taxon>
        <taxon>Thermomonosporaceae</taxon>
        <taxon>Actinomadura</taxon>
    </lineage>
</organism>
<dbReference type="Proteomes" id="UP001596972">
    <property type="component" value="Unassembled WGS sequence"/>
</dbReference>
<evidence type="ECO:0000313" key="10">
    <source>
        <dbReference type="Proteomes" id="UP001596972"/>
    </source>
</evidence>
<dbReference type="Gene3D" id="1.20.1250.20">
    <property type="entry name" value="MFS general substrate transporter like domains"/>
    <property type="match status" value="2"/>
</dbReference>
<evidence type="ECO:0000313" key="9">
    <source>
        <dbReference type="EMBL" id="MFD0902067.1"/>
    </source>
</evidence>
<feature type="transmembrane region" description="Helical" evidence="7">
    <location>
        <begin position="213"/>
        <end position="233"/>
    </location>
</feature>
<dbReference type="InterPro" id="IPR020846">
    <property type="entry name" value="MFS_dom"/>
</dbReference>
<evidence type="ECO:0000256" key="3">
    <source>
        <dbReference type="ARBA" id="ARBA00022692"/>
    </source>
</evidence>
<dbReference type="SUPFAM" id="SSF103473">
    <property type="entry name" value="MFS general substrate transporter"/>
    <property type="match status" value="1"/>
</dbReference>
<feature type="transmembrane region" description="Helical" evidence="7">
    <location>
        <begin position="62"/>
        <end position="81"/>
    </location>
</feature>
<keyword evidence="4 7" id="KW-1133">Transmembrane helix</keyword>
<dbReference type="RefSeq" id="WP_378299487.1">
    <property type="nucleotide sequence ID" value="NZ_JBHTJA010000030.1"/>
</dbReference>
<feature type="domain" description="Major facilitator superfamily (MFS) profile" evidence="8">
    <location>
        <begin position="27"/>
        <end position="475"/>
    </location>
</feature>
<dbReference type="PANTHER" id="PTHR42718">
    <property type="entry name" value="MAJOR FACILITATOR SUPERFAMILY MULTIDRUG TRANSPORTER MFSC"/>
    <property type="match status" value="1"/>
</dbReference>
<feature type="transmembrane region" description="Helical" evidence="7">
    <location>
        <begin position="21"/>
        <end position="42"/>
    </location>
</feature>
<comment type="caution">
    <text evidence="9">The sequence shown here is derived from an EMBL/GenBank/DDBJ whole genome shotgun (WGS) entry which is preliminary data.</text>
</comment>
<name>A0ABW3EPG6_9ACTN</name>
<keyword evidence="2" id="KW-0813">Transport</keyword>
<dbReference type="Pfam" id="PF07690">
    <property type="entry name" value="MFS_1"/>
    <property type="match status" value="1"/>
</dbReference>
<keyword evidence="5 7" id="KW-0472">Membrane</keyword>
<dbReference type="PANTHER" id="PTHR42718:SF9">
    <property type="entry name" value="MAJOR FACILITATOR SUPERFAMILY MULTIDRUG TRANSPORTER MFSC"/>
    <property type="match status" value="1"/>
</dbReference>
<feature type="transmembrane region" description="Helical" evidence="7">
    <location>
        <begin position="93"/>
        <end position="112"/>
    </location>
</feature>
<keyword evidence="10" id="KW-1185">Reference proteome</keyword>
<accession>A0ABW3EPG6</accession>
<feature type="transmembrane region" description="Helical" evidence="7">
    <location>
        <begin position="150"/>
        <end position="169"/>
    </location>
</feature>
<feature type="transmembrane region" description="Helical" evidence="7">
    <location>
        <begin position="118"/>
        <end position="138"/>
    </location>
</feature>
<gene>
    <name evidence="9" type="ORF">ACFQ11_16820</name>
</gene>
<comment type="subcellular location">
    <subcellularLocation>
        <location evidence="1">Cell membrane</location>
        <topology evidence="1">Multi-pass membrane protein</topology>
    </subcellularLocation>
</comment>
<evidence type="ECO:0000259" key="8">
    <source>
        <dbReference type="PROSITE" id="PS50850"/>
    </source>
</evidence>
<feature type="transmembrane region" description="Helical" evidence="7">
    <location>
        <begin position="280"/>
        <end position="297"/>
    </location>
</feature>
<evidence type="ECO:0000256" key="1">
    <source>
        <dbReference type="ARBA" id="ARBA00004651"/>
    </source>
</evidence>
<feature type="region of interest" description="Disordered" evidence="6">
    <location>
        <begin position="1"/>
        <end position="20"/>
    </location>
</feature>
<feature type="transmembrane region" description="Helical" evidence="7">
    <location>
        <begin position="239"/>
        <end position="260"/>
    </location>
</feature>
<dbReference type="InterPro" id="IPR036259">
    <property type="entry name" value="MFS_trans_sf"/>
</dbReference>